<dbReference type="Pfam" id="PF13410">
    <property type="entry name" value="GST_C_2"/>
    <property type="match status" value="1"/>
</dbReference>
<dbReference type="RefSeq" id="WP_155357608.1">
    <property type="nucleotide sequence ID" value="NZ_BAAAHL010000012.1"/>
</dbReference>
<organism evidence="2 3">
    <name type="scientific">Acrocarpospora macrocephala</name>
    <dbReference type="NCBI Taxonomy" id="150177"/>
    <lineage>
        <taxon>Bacteria</taxon>
        <taxon>Bacillati</taxon>
        <taxon>Actinomycetota</taxon>
        <taxon>Actinomycetes</taxon>
        <taxon>Streptosporangiales</taxon>
        <taxon>Streptosporangiaceae</taxon>
        <taxon>Acrocarpospora</taxon>
    </lineage>
</organism>
<keyword evidence="3" id="KW-1185">Reference proteome</keyword>
<dbReference type="InterPro" id="IPR036282">
    <property type="entry name" value="Glutathione-S-Trfase_C_sf"/>
</dbReference>
<evidence type="ECO:0000313" key="3">
    <source>
        <dbReference type="Proteomes" id="UP000331127"/>
    </source>
</evidence>
<dbReference type="OrthoDB" id="9769158at2"/>
<dbReference type="InterPro" id="IPR010987">
    <property type="entry name" value="Glutathione-S-Trfase_C-like"/>
</dbReference>
<accession>A0A5M3WSH2</accession>
<comment type="caution">
    <text evidence="2">The sequence shown here is derived from an EMBL/GenBank/DDBJ whole genome shotgun (WGS) entry which is preliminary data.</text>
</comment>
<dbReference type="SUPFAM" id="SSF47616">
    <property type="entry name" value="GST C-terminal domain-like"/>
    <property type="match status" value="1"/>
</dbReference>
<dbReference type="GO" id="GO:0004364">
    <property type="term" value="F:glutathione transferase activity"/>
    <property type="evidence" value="ECO:0007669"/>
    <property type="project" value="InterPro"/>
</dbReference>
<dbReference type="Gene3D" id="1.20.1050.10">
    <property type="match status" value="1"/>
</dbReference>
<reference evidence="2 3" key="1">
    <citation type="submission" date="2019-10" db="EMBL/GenBank/DDBJ databases">
        <title>Whole genome shotgun sequence of Acrocarpospora macrocephala NBRC 16266.</title>
        <authorList>
            <person name="Ichikawa N."/>
            <person name="Kimura A."/>
            <person name="Kitahashi Y."/>
            <person name="Komaki H."/>
            <person name="Oguchi A."/>
        </authorList>
    </citation>
    <scope>NUCLEOTIDE SEQUENCE [LARGE SCALE GENOMIC DNA]</scope>
    <source>
        <strain evidence="2 3">NBRC 16266</strain>
    </source>
</reference>
<evidence type="ECO:0000313" key="2">
    <source>
        <dbReference type="EMBL" id="GES12305.1"/>
    </source>
</evidence>
<dbReference type="PANTHER" id="PTHR32419">
    <property type="entry name" value="GLUTATHIONYL-HYDROQUINONE REDUCTASE"/>
    <property type="match status" value="1"/>
</dbReference>
<gene>
    <name evidence="2" type="ORF">Amac_059020</name>
</gene>
<protein>
    <recommendedName>
        <fullName evidence="1">GST C-terminal domain-containing protein</fullName>
    </recommendedName>
</protein>
<dbReference type="Proteomes" id="UP000331127">
    <property type="component" value="Unassembled WGS sequence"/>
</dbReference>
<dbReference type="PANTHER" id="PTHR32419:SF6">
    <property type="entry name" value="GLUTATHIONE S-TRANSFERASE OMEGA-LIKE 1-RELATED"/>
    <property type="match status" value="1"/>
</dbReference>
<dbReference type="AlphaFoldDB" id="A0A5M3WSH2"/>
<dbReference type="InterPro" id="IPR016639">
    <property type="entry name" value="GST_Omega/GSH"/>
</dbReference>
<dbReference type="EMBL" id="BLAE01000035">
    <property type="protein sequence ID" value="GES12305.1"/>
    <property type="molecule type" value="Genomic_DNA"/>
</dbReference>
<dbReference type="GO" id="GO:0005737">
    <property type="term" value="C:cytoplasm"/>
    <property type="evidence" value="ECO:0007669"/>
    <property type="project" value="TreeGrafter"/>
</dbReference>
<feature type="domain" description="GST C-terminal" evidence="1">
    <location>
        <begin position="58"/>
        <end position="187"/>
    </location>
</feature>
<evidence type="ECO:0000259" key="1">
    <source>
        <dbReference type="PROSITE" id="PS50405"/>
    </source>
</evidence>
<name>A0A5M3WSH2_9ACTN</name>
<proteinExistence type="predicted"/>
<dbReference type="PROSITE" id="PS50405">
    <property type="entry name" value="GST_CTER"/>
    <property type="match status" value="1"/>
</dbReference>
<sequence length="214" mass="24804">MSKTIINHVNLAEWATEYDSADVESRLAVIGADAVEQRIAIVRELVRLGGGQQPDLRPERLRRELDELDDVIEEYVERTLHRVARAATSEEYTVERKRLTAVFHELDGRLRHRRFLLGSRITMPDLRLWTLLVRYDLGYNPLVKISKLRLIDFPQLWAYARDLYQLPPFRDTTDFAAIARMAQAPPASPWRVLVEPYAGDWDSPHGREVIASHH</sequence>